<dbReference type="InterPro" id="IPR008977">
    <property type="entry name" value="PHM/PNGase_F_dom_sf"/>
</dbReference>
<sequence>MKKYYFLLLFLLELSLVKAQTTISIYDSVLFYDGYAALVNHPTEPDVVRLRNDLFTKKLTPEVLSQIGNTLTLDISISAACDNYDRIGNINLALVPKGSLFYSPASTSRIELGRFITPFMNKNVAPNLVPYTFTVDNVTKILKDEYLNTLYDFWIEFELFGVPYAANTQIAGCSGRNDVFYGTLNFVTNTDTSVPDDTFILPLNFKKDLNNYAAGATDEIGTTVRTINFNLDSQINNAKFYLITSNHGANSGGEEYNRRWHYVSLDANPILTYRPGELTCEPYRIYNTQANGIYGPTPRTPSQWQSFSNWCPGAVIPIREISLGNLSAGAHSFVISVPDAVFVGAQGYIPVSLYLQGENTVLGVENFTRLDFEYYPNPTNDFITVTANSAMKSIQLCDMQGRVLMTQVSESLQTTIDVSNYSNGIYFLKVQSASGEKTKKIVKE</sequence>
<dbReference type="Proteomes" id="UP000536509">
    <property type="component" value="Unassembled WGS sequence"/>
</dbReference>
<evidence type="ECO:0000256" key="1">
    <source>
        <dbReference type="ARBA" id="ARBA00022729"/>
    </source>
</evidence>
<proteinExistence type="predicted"/>
<dbReference type="Gene3D" id="2.60.120.230">
    <property type="match status" value="2"/>
</dbReference>
<dbReference type="GO" id="GO:0016715">
    <property type="term" value="F:oxidoreductase activity, acting on paired donors, with incorporation or reduction of molecular oxygen, reduced ascorbate as one donor, and incorporation of one atom of oxygen"/>
    <property type="evidence" value="ECO:0007669"/>
    <property type="project" value="InterPro"/>
</dbReference>
<organism evidence="5 6">
    <name type="scientific">Flavobacterium rivulicola</name>
    <dbReference type="NCBI Taxonomy" id="2732161"/>
    <lineage>
        <taxon>Bacteria</taxon>
        <taxon>Pseudomonadati</taxon>
        <taxon>Bacteroidota</taxon>
        <taxon>Flavobacteriia</taxon>
        <taxon>Flavobacteriales</taxon>
        <taxon>Flavobacteriaceae</taxon>
        <taxon>Flavobacterium</taxon>
    </lineage>
</organism>
<comment type="caution">
    <text evidence="5">The sequence shown here is derived from an EMBL/GenBank/DDBJ whole genome shotgun (WGS) entry which is preliminary data.</text>
</comment>
<evidence type="ECO:0000256" key="3">
    <source>
        <dbReference type="SAM" id="SignalP"/>
    </source>
</evidence>
<dbReference type="AlphaFoldDB" id="A0A7Y3RAM6"/>
<name>A0A7Y3RAM6_9FLAO</name>
<dbReference type="NCBIfam" id="TIGR04183">
    <property type="entry name" value="Por_Secre_tail"/>
    <property type="match status" value="1"/>
</dbReference>
<feature type="signal peptide" evidence="3">
    <location>
        <begin position="1"/>
        <end position="19"/>
    </location>
</feature>
<dbReference type="RefSeq" id="WP_171222667.1">
    <property type="nucleotide sequence ID" value="NZ_CP121446.1"/>
</dbReference>
<dbReference type="SUPFAM" id="SSF49742">
    <property type="entry name" value="PHM/PNGase F"/>
    <property type="match status" value="1"/>
</dbReference>
<dbReference type="Pfam" id="PF09113">
    <property type="entry name" value="N-glycanase_C"/>
    <property type="match status" value="1"/>
</dbReference>
<evidence type="ECO:0000313" key="5">
    <source>
        <dbReference type="EMBL" id="NNT72501.1"/>
    </source>
</evidence>
<keyword evidence="1 3" id="KW-0732">Signal</keyword>
<gene>
    <name evidence="5" type="ORF">HKT18_09765</name>
</gene>
<dbReference type="InterPro" id="IPR015196">
    <property type="entry name" value="PngaseF_N"/>
</dbReference>
<protein>
    <submittedName>
        <fullName evidence="5">T9SS type A sorting domain-containing protein</fullName>
    </submittedName>
</protein>
<dbReference type="SMART" id="SM01290">
    <property type="entry name" value="N-glycanase_N"/>
    <property type="match status" value="1"/>
</dbReference>
<dbReference type="InterPro" id="IPR015197">
    <property type="entry name" value="PngaseF_C"/>
</dbReference>
<evidence type="ECO:0000259" key="4">
    <source>
        <dbReference type="SMART" id="SM01290"/>
    </source>
</evidence>
<feature type="chain" id="PRO_5030822341" evidence="3">
    <location>
        <begin position="20"/>
        <end position="444"/>
    </location>
</feature>
<evidence type="ECO:0000256" key="2">
    <source>
        <dbReference type="ARBA" id="ARBA00023157"/>
    </source>
</evidence>
<dbReference type="EMBL" id="JABEVX010000005">
    <property type="protein sequence ID" value="NNT72501.1"/>
    <property type="molecule type" value="Genomic_DNA"/>
</dbReference>
<evidence type="ECO:0000313" key="6">
    <source>
        <dbReference type="Proteomes" id="UP000536509"/>
    </source>
</evidence>
<dbReference type="Pfam" id="PF09112">
    <property type="entry name" value="N-glycanase_N"/>
    <property type="match status" value="1"/>
</dbReference>
<keyword evidence="2" id="KW-1015">Disulfide bond</keyword>
<dbReference type="Pfam" id="PF18962">
    <property type="entry name" value="Por_Secre_tail"/>
    <property type="match status" value="1"/>
</dbReference>
<keyword evidence="6" id="KW-1185">Reference proteome</keyword>
<accession>A0A7Y3RAM6</accession>
<dbReference type="InterPro" id="IPR026444">
    <property type="entry name" value="Secre_tail"/>
</dbReference>
<dbReference type="InterPro" id="IPR014784">
    <property type="entry name" value="Cu2_ascorb_mOase-like_C"/>
</dbReference>
<feature type="domain" description="Peptide-N-glycosidase F N-terminal" evidence="4">
    <location>
        <begin position="22"/>
        <end position="172"/>
    </location>
</feature>
<reference evidence="5 6" key="1">
    <citation type="submission" date="2020-05" db="EMBL/GenBank/DDBJ databases">
        <title>Draft genome of Flavobacterium sp. IMCC34852.</title>
        <authorList>
            <person name="Song J."/>
            <person name="Cho J.-C."/>
        </authorList>
    </citation>
    <scope>NUCLEOTIDE SEQUENCE [LARGE SCALE GENOMIC DNA]</scope>
    <source>
        <strain evidence="5 6">IMCC34852</strain>
    </source>
</reference>